<feature type="binding site" evidence="5">
    <location>
        <begin position="124"/>
        <end position="127"/>
    </location>
    <ligand>
        <name>GTP</name>
        <dbReference type="ChEBI" id="CHEBI:37565"/>
    </ligand>
</feature>
<keyword evidence="4" id="KW-0807">Transducer</keyword>
<sequence length="204" mass="23275">MPGFYLNDIHRVTTKTYSPSNQDVLNARLKTVGVVQHLFQLENGGEKGMDWRIFDVGGHRDQRQTWAPFFDDVNAIIFLAPISAFDQVLVEDKKVNRIEDSLLLFRSICANKLLGKVNIVLFLNKIDILERKLKAGVKVSRYVRSYGERPNELQPVASYFLSKFMAVHQESTPNPLRELYTHLTKVTDTEATAALISDGEFLIF</sequence>
<proteinExistence type="predicted"/>
<reference evidence="8" key="2">
    <citation type="submission" date="2015-01" db="EMBL/GenBank/DDBJ databases">
        <title>Evolutionary Origins and Diversification of the Mycorrhizal Mutualists.</title>
        <authorList>
            <consortium name="DOE Joint Genome Institute"/>
            <consortium name="Mycorrhizal Genomics Consortium"/>
            <person name="Kohler A."/>
            <person name="Kuo A."/>
            <person name="Nagy L.G."/>
            <person name="Floudas D."/>
            <person name="Copeland A."/>
            <person name="Barry K.W."/>
            <person name="Cichocki N."/>
            <person name="Veneault-Fourrey C."/>
            <person name="LaButti K."/>
            <person name="Lindquist E.A."/>
            <person name="Lipzen A."/>
            <person name="Lundell T."/>
            <person name="Morin E."/>
            <person name="Murat C."/>
            <person name="Riley R."/>
            <person name="Ohm R."/>
            <person name="Sun H."/>
            <person name="Tunlid A."/>
            <person name="Henrissat B."/>
            <person name="Grigoriev I.V."/>
            <person name="Hibbett D.S."/>
            <person name="Martin F."/>
        </authorList>
    </citation>
    <scope>NUCLEOTIDE SEQUENCE [LARGE SCALE GENOMIC DNA]</scope>
    <source>
        <strain evidence="8">MUT 4182</strain>
    </source>
</reference>
<keyword evidence="2 5" id="KW-0547">Nucleotide-binding</keyword>
<organism evidence="7 8">
    <name type="scientific">Tulasnella calospora MUT 4182</name>
    <dbReference type="NCBI Taxonomy" id="1051891"/>
    <lineage>
        <taxon>Eukaryota</taxon>
        <taxon>Fungi</taxon>
        <taxon>Dikarya</taxon>
        <taxon>Basidiomycota</taxon>
        <taxon>Agaricomycotina</taxon>
        <taxon>Agaricomycetes</taxon>
        <taxon>Cantharellales</taxon>
        <taxon>Tulasnellaceae</taxon>
        <taxon>Tulasnella</taxon>
    </lineage>
</organism>
<accession>A0A0C3Q3I7</accession>
<dbReference type="AlphaFoldDB" id="A0A0C3Q3I7"/>
<evidence type="ECO:0000256" key="1">
    <source>
        <dbReference type="ARBA" id="ARBA00022723"/>
    </source>
</evidence>
<dbReference type="PROSITE" id="PS51882">
    <property type="entry name" value="G_ALPHA"/>
    <property type="match status" value="1"/>
</dbReference>
<evidence type="ECO:0000313" key="8">
    <source>
        <dbReference type="Proteomes" id="UP000054248"/>
    </source>
</evidence>
<dbReference type="SUPFAM" id="SSF47895">
    <property type="entry name" value="Transducin (alpha subunit), insertion domain"/>
    <property type="match status" value="1"/>
</dbReference>
<feature type="binding site" evidence="5">
    <location>
        <begin position="25"/>
        <end position="31"/>
    </location>
    <ligand>
        <name>GTP</name>
        <dbReference type="ChEBI" id="CHEBI:37565"/>
    </ligand>
</feature>
<keyword evidence="1 6" id="KW-0479">Metal-binding</keyword>
<dbReference type="SMART" id="SM00275">
    <property type="entry name" value="G_alpha"/>
    <property type="match status" value="1"/>
</dbReference>
<dbReference type="GO" id="GO:0046872">
    <property type="term" value="F:metal ion binding"/>
    <property type="evidence" value="ECO:0007669"/>
    <property type="project" value="UniProtKB-KW"/>
</dbReference>
<feature type="non-terminal residue" evidence="7">
    <location>
        <position position="204"/>
    </location>
</feature>
<dbReference type="GO" id="GO:0001664">
    <property type="term" value="F:G protein-coupled receptor binding"/>
    <property type="evidence" value="ECO:0007669"/>
    <property type="project" value="TreeGrafter"/>
</dbReference>
<keyword evidence="6" id="KW-0460">Magnesium</keyword>
<dbReference type="PRINTS" id="PR00318">
    <property type="entry name" value="GPROTEINA"/>
</dbReference>
<evidence type="ECO:0000256" key="6">
    <source>
        <dbReference type="PIRSR" id="PIRSR601019-2"/>
    </source>
</evidence>
<evidence type="ECO:0000256" key="3">
    <source>
        <dbReference type="ARBA" id="ARBA00023134"/>
    </source>
</evidence>
<dbReference type="FunFam" id="3.40.50.300:FF:000692">
    <property type="entry name" value="Guanine nucleotide-binding protein subunit alpha"/>
    <property type="match status" value="1"/>
</dbReference>
<feature type="binding site" evidence="6">
    <location>
        <position position="31"/>
    </location>
    <ligand>
        <name>Mg(2+)</name>
        <dbReference type="ChEBI" id="CHEBI:18420"/>
    </ligand>
</feature>
<dbReference type="Proteomes" id="UP000054248">
    <property type="component" value="Unassembled WGS sequence"/>
</dbReference>
<dbReference type="GO" id="GO:0031683">
    <property type="term" value="F:G-protein beta/gamma-subunit complex binding"/>
    <property type="evidence" value="ECO:0007669"/>
    <property type="project" value="InterPro"/>
</dbReference>
<reference evidence="7 8" key="1">
    <citation type="submission" date="2014-04" db="EMBL/GenBank/DDBJ databases">
        <authorList>
            <consortium name="DOE Joint Genome Institute"/>
            <person name="Kuo A."/>
            <person name="Girlanda M."/>
            <person name="Perotto S."/>
            <person name="Kohler A."/>
            <person name="Nagy L.G."/>
            <person name="Floudas D."/>
            <person name="Copeland A."/>
            <person name="Barry K.W."/>
            <person name="Cichocki N."/>
            <person name="Veneault-Fourrey C."/>
            <person name="LaButti K."/>
            <person name="Lindquist E.A."/>
            <person name="Lipzen A."/>
            <person name="Lundell T."/>
            <person name="Morin E."/>
            <person name="Murat C."/>
            <person name="Sun H."/>
            <person name="Tunlid A."/>
            <person name="Henrissat B."/>
            <person name="Grigoriev I.V."/>
            <person name="Hibbett D.S."/>
            <person name="Martin F."/>
            <person name="Nordberg H.P."/>
            <person name="Cantor M.N."/>
            <person name="Hua S.X."/>
        </authorList>
    </citation>
    <scope>NUCLEOTIDE SEQUENCE [LARGE SCALE GENOMIC DNA]</scope>
    <source>
        <strain evidence="7 8">MUT 4182</strain>
    </source>
</reference>
<keyword evidence="3 5" id="KW-0342">GTP-binding</keyword>
<dbReference type="HOGENOM" id="CLU_014184_7_0_1"/>
<dbReference type="GO" id="GO:0007188">
    <property type="term" value="P:adenylate cyclase-modulating G protein-coupled receptor signaling pathway"/>
    <property type="evidence" value="ECO:0007669"/>
    <property type="project" value="TreeGrafter"/>
</dbReference>
<dbReference type="OrthoDB" id="5817230at2759"/>
<dbReference type="PANTHER" id="PTHR10218">
    <property type="entry name" value="GTP-BINDING PROTEIN ALPHA SUBUNIT"/>
    <property type="match status" value="1"/>
</dbReference>
<evidence type="ECO:0000256" key="2">
    <source>
        <dbReference type="ARBA" id="ARBA00022741"/>
    </source>
</evidence>
<dbReference type="Gene3D" id="3.40.50.300">
    <property type="entry name" value="P-loop containing nucleotide triphosphate hydrolases"/>
    <property type="match status" value="1"/>
</dbReference>
<dbReference type="STRING" id="1051891.A0A0C3Q3I7"/>
<keyword evidence="8" id="KW-1185">Reference proteome</keyword>
<evidence type="ECO:0000313" key="7">
    <source>
        <dbReference type="EMBL" id="KIO17621.1"/>
    </source>
</evidence>
<dbReference type="GO" id="GO:0005737">
    <property type="term" value="C:cytoplasm"/>
    <property type="evidence" value="ECO:0007669"/>
    <property type="project" value="TreeGrafter"/>
</dbReference>
<dbReference type="GO" id="GO:0005525">
    <property type="term" value="F:GTP binding"/>
    <property type="evidence" value="ECO:0007669"/>
    <property type="project" value="UniProtKB-KW"/>
</dbReference>
<evidence type="ECO:0000256" key="4">
    <source>
        <dbReference type="ARBA" id="ARBA00023224"/>
    </source>
</evidence>
<name>A0A0C3Q3I7_9AGAM</name>
<protein>
    <recommendedName>
        <fullName evidence="9">G-alpha-domain-containing protein</fullName>
    </recommendedName>
</protein>
<dbReference type="PANTHER" id="PTHR10218:SF360">
    <property type="entry name" value="GUANINE NUCLEOTIDE-BINDING PROTEIN SUBUNIT ALPHA HOMOLOG"/>
    <property type="match status" value="1"/>
</dbReference>
<evidence type="ECO:0000256" key="5">
    <source>
        <dbReference type="PIRSR" id="PIRSR601019-1"/>
    </source>
</evidence>
<dbReference type="Pfam" id="PF00503">
    <property type="entry name" value="G-alpha"/>
    <property type="match status" value="1"/>
</dbReference>
<gene>
    <name evidence="7" type="ORF">M407DRAFT_227951</name>
</gene>
<dbReference type="InterPro" id="IPR001019">
    <property type="entry name" value="Gprotein_alpha_su"/>
</dbReference>
<dbReference type="EMBL" id="KN823361">
    <property type="protein sequence ID" value="KIO17621.1"/>
    <property type="molecule type" value="Genomic_DNA"/>
</dbReference>
<evidence type="ECO:0008006" key="9">
    <source>
        <dbReference type="Google" id="ProtNLM"/>
    </source>
</evidence>
<dbReference type="InterPro" id="IPR011025">
    <property type="entry name" value="GproteinA_insert"/>
</dbReference>
<dbReference type="GO" id="GO:0003924">
    <property type="term" value="F:GTPase activity"/>
    <property type="evidence" value="ECO:0007669"/>
    <property type="project" value="InterPro"/>
</dbReference>
<dbReference type="InterPro" id="IPR027417">
    <property type="entry name" value="P-loop_NTPase"/>
</dbReference>
<dbReference type="GO" id="GO:0005834">
    <property type="term" value="C:heterotrimeric G-protein complex"/>
    <property type="evidence" value="ECO:0007669"/>
    <property type="project" value="TreeGrafter"/>
</dbReference>
<dbReference type="SUPFAM" id="SSF52540">
    <property type="entry name" value="P-loop containing nucleoside triphosphate hydrolases"/>
    <property type="match status" value="1"/>
</dbReference>